<dbReference type="Pfam" id="PF01944">
    <property type="entry name" value="SpoIIM"/>
    <property type="match status" value="1"/>
</dbReference>
<feature type="transmembrane region" description="Helical" evidence="1">
    <location>
        <begin position="109"/>
        <end position="130"/>
    </location>
</feature>
<evidence type="ECO:0008006" key="4">
    <source>
        <dbReference type="Google" id="ProtNLM"/>
    </source>
</evidence>
<protein>
    <recommendedName>
        <fullName evidence="4">Integral membrane protein</fullName>
    </recommendedName>
</protein>
<dbReference type="PANTHER" id="PTHR35337:SF1">
    <property type="entry name" value="SLR1478 PROTEIN"/>
    <property type="match status" value="1"/>
</dbReference>
<feature type="transmembrane region" description="Helical" evidence="1">
    <location>
        <begin position="204"/>
        <end position="227"/>
    </location>
</feature>
<keyword evidence="1" id="KW-0472">Membrane</keyword>
<dbReference type="PANTHER" id="PTHR35337">
    <property type="entry name" value="SLR1478 PROTEIN"/>
    <property type="match status" value="1"/>
</dbReference>
<dbReference type="Proteomes" id="UP000006764">
    <property type="component" value="Chromosome"/>
</dbReference>
<keyword evidence="3" id="KW-1185">Reference proteome</keyword>
<dbReference type="InterPro" id="IPR002798">
    <property type="entry name" value="SpoIIM-like"/>
</dbReference>
<name>A0A0B4XMS3_9GAMM</name>
<feature type="transmembrane region" description="Helical" evidence="1">
    <location>
        <begin position="233"/>
        <end position="253"/>
    </location>
</feature>
<evidence type="ECO:0000313" key="3">
    <source>
        <dbReference type="Proteomes" id="UP000006764"/>
    </source>
</evidence>
<dbReference type="KEGG" id="apac:S7S_06055"/>
<accession>A0A0B4XMS3</accession>
<reference evidence="2 3" key="1">
    <citation type="journal article" date="2012" name="J. Bacteriol.">
        <title>Genome sequence of an alkane-degrading bacterium, Alcanivorax pacificus type strain W11-5, isolated from deep sea sediment.</title>
        <authorList>
            <person name="Lai Q."/>
            <person name="Shao Z."/>
        </authorList>
    </citation>
    <scope>NUCLEOTIDE SEQUENCE [LARGE SCALE GENOMIC DNA]</scope>
    <source>
        <strain evidence="2 3">W11-5</strain>
    </source>
</reference>
<keyword evidence="1" id="KW-0812">Transmembrane</keyword>
<dbReference type="RefSeq" id="WP_008737998.1">
    <property type="nucleotide sequence ID" value="NZ_CP004387.1"/>
</dbReference>
<dbReference type="HOGENOM" id="CLU_069787_1_0_6"/>
<feature type="transmembrane region" description="Helical" evidence="1">
    <location>
        <begin position="172"/>
        <end position="197"/>
    </location>
</feature>
<sequence length="325" mass="35682">MRQQQFEARYAGLWQHIEQTLSRLEKPGERHTTPPALSAAEFPAAYRRLCHHLALARQRGYSLDLVEQLNALVLRGHRQLYQYRPPLLPRLLYFVREGFPQAVRAQWRWHLASALAFVLSLAFAWILVAMQPDMAYSVLGESMTLSLEDMYGDSTLSDGRDSGDDLTMFGYYIYNNIGIAFRTFAGGLAFGIGALFVMVFNGGFFGAAAGHIVHIGASDNFFTFVVAHGAPELTAIVLAGGAGLKLGVAVLAPGPVSRLAALRHAARATVPVMYGVFFMLLLAAFIEAFWSPRDLPAAVKYTVGGLSWALVALYLFAGGRRRAPL</sequence>
<dbReference type="STRING" id="391936.S7S_06055"/>
<proteinExistence type="predicted"/>
<feature type="transmembrane region" description="Helical" evidence="1">
    <location>
        <begin position="298"/>
        <end position="317"/>
    </location>
</feature>
<evidence type="ECO:0000256" key="1">
    <source>
        <dbReference type="SAM" id="Phobius"/>
    </source>
</evidence>
<dbReference type="OrthoDB" id="9792847at2"/>
<keyword evidence="1" id="KW-1133">Transmembrane helix</keyword>
<feature type="transmembrane region" description="Helical" evidence="1">
    <location>
        <begin position="265"/>
        <end position="286"/>
    </location>
</feature>
<evidence type="ECO:0000313" key="2">
    <source>
        <dbReference type="EMBL" id="AJD47627.1"/>
    </source>
</evidence>
<organism evidence="2 3">
    <name type="scientific">Isoalcanivorax pacificus W11-5</name>
    <dbReference type="NCBI Taxonomy" id="391936"/>
    <lineage>
        <taxon>Bacteria</taxon>
        <taxon>Pseudomonadati</taxon>
        <taxon>Pseudomonadota</taxon>
        <taxon>Gammaproteobacteria</taxon>
        <taxon>Oceanospirillales</taxon>
        <taxon>Alcanivoracaceae</taxon>
        <taxon>Isoalcanivorax</taxon>
    </lineage>
</organism>
<dbReference type="AlphaFoldDB" id="A0A0B4XMS3"/>
<gene>
    <name evidence="2" type="ORF">S7S_06055</name>
</gene>
<dbReference type="EMBL" id="CP004387">
    <property type="protein sequence ID" value="AJD47627.1"/>
    <property type="molecule type" value="Genomic_DNA"/>
</dbReference>